<accession>A0A5B0R9R8</accession>
<dbReference type="AlphaFoldDB" id="A0A5B0R9R8"/>
<dbReference type="Proteomes" id="UP000325313">
    <property type="component" value="Unassembled WGS sequence"/>
</dbReference>
<evidence type="ECO:0000313" key="3">
    <source>
        <dbReference type="Proteomes" id="UP000325313"/>
    </source>
</evidence>
<sequence>MDNGSSQLMRNSYGTIEFIKAGKLADHHTLPPQQLHCTLDHQPTNQREPVSTARKKKLKRPRPTSTHNSSSSP</sequence>
<feature type="compositionally biased region" description="Basic residues" evidence="1">
    <location>
        <begin position="53"/>
        <end position="62"/>
    </location>
</feature>
<protein>
    <submittedName>
        <fullName evidence="2">Uncharacterized protein</fullName>
    </submittedName>
</protein>
<dbReference type="EMBL" id="VDEP01000236">
    <property type="protein sequence ID" value="KAA1122058.1"/>
    <property type="molecule type" value="Genomic_DNA"/>
</dbReference>
<gene>
    <name evidence="2" type="ORF">PGTUg99_025061</name>
</gene>
<proteinExistence type="predicted"/>
<organism evidence="2 3">
    <name type="scientific">Puccinia graminis f. sp. tritici</name>
    <dbReference type="NCBI Taxonomy" id="56615"/>
    <lineage>
        <taxon>Eukaryota</taxon>
        <taxon>Fungi</taxon>
        <taxon>Dikarya</taxon>
        <taxon>Basidiomycota</taxon>
        <taxon>Pucciniomycotina</taxon>
        <taxon>Pucciniomycetes</taxon>
        <taxon>Pucciniales</taxon>
        <taxon>Pucciniaceae</taxon>
        <taxon>Puccinia</taxon>
    </lineage>
</organism>
<evidence type="ECO:0000313" key="2">
    <source>
        <dbReference type="EMBL" id="KAA1122058.1"/>
    </source>
</evidence>
<comment type="caution">
    <text evidence="2">The sequence shown here is derived from an EMBL/GenBank/DDBJ whole genome shotgun (WGS) entry which is preliminary data.</text>
</comment>
<name>A0A5B0R9R8_PUCGR</name>
<feature type="compositionally biased region" description="Polar residues" evidence="1">
    <location>
        <begin position="31"/>
        <end position="49"/>
    </location>
</feature>
<evidence type="ECO:0000256" key="1">
    <source>
        <dbReference type="SAM" id="MobiDB-lite"/>
    </source>
</evidence>
<reference evidence="2 3" key="1">
    <citation type="submission" date="2019-05" db="EMBL/GenBank/DDBJ databases">
        <title>Emergence of the Ug99 lineage of the wheat stem rust pathogen through somatic hybridization.</title>
        <authorList>
            <person name="Li F."/>
            <person name="Upadhyaya N.M."/>
            <person name="Sperschneider J."/>
            <person name="Matny O."/>
            <person name="Nguyen-Phuc H."/>
            <person name="Mago R."/>
            <person name="Raley C."/>
            <person name="Miller M.E."/>
            <person name="Silverstein K.A.T."/>
            <person name="Henningsen E."/>
            <person name="Hirsch C.D."/>
            <person name="Visser B."/>
            <person name="Pretorius Z.A."/>
            <person name="Steffenson B.J."/>
            <person name="Schwessinger B."/>
            <person name="Dodds P.N."/>
            <person name="Figueroa M."/>
        </authorList>
    </citation>
    <scope>NUCLEOTIDE SEQUENCE [LARGE SCALE GENOMIC DNA]</scope>
    <source>
        <strain evidence="2 3">Ug99</strain>
    </source>
</reference>
<feature type="compositionally biased region" description="Polar residues" evidence="1">
    <location>
        <begin position="63"/>
        <end position="73"/>
    </location>
</feature>
<feature type="region of interest" description="Disordered" evidence="1">
    <location>
        <begin position="27"/>
        <end position="73"/>
    </location>
</feature>